<keyword evidence="4" id="KW-0645">Protease</keyword>
<dbReference type="SUPFAM" id="SSF53474">
    <property type="entry name" value="alpha/beta-Hydrolases"/>
    <property type="match status" value="1"/>
</dbReference>
<dbReference type="GeneID" id="48278277"/>
<dbReference type="PRINTS" id="PR00111">
    <property type="entry name" value="ABHYDROLASE"/>
</dbReference>
<accession>A0A2S0K4I5</accession>
<reference evidence="4 6" key="2">
    <citation type="submission" date="2018-06" db="EMBL/GenBank/DDBJ databases">
        <authorList>
            <consortium name="Pathogen Informatics"/>
            <person name="Doyle S."/>
        </authorList>
    </citation>
    <scope>NUCLEOTIDE SEQUENCE [LARGE SCALE GENOMIC DNA]</scope>
    <source>
        <strain evidence="4 6">NCTC10338</strain>
    </source>
</reference>
<dbReference type="RefSeq" id="WP_024362240.1">
    <property type="nucleotide sequence ID" value="NZ_BJNS01000008.1"/>
</dbReference>
<evidence type="ECO:0000259" key="2">
    <source>
        <dbReference type="Pfam" id="PF00561"/>
    </source>
</evidence>
<dbReference type="InterPro" id="IPR050266">
    <property type="entry name" value="AB_hydrolase_sf"/>
</dbReference>
<dbReference type="GO" id="GO:0004177">
    <property type="term" value="F:aminopeptidase activity"/>
    <property type="evidence" value="ECO:0007669"/>
    <property type="project" value="UniProtKB-KW"/>
</dbReference>
<keyword evidence="1 3" id="KW-0378">Hydrolase</keyword>
<dbReference type="AlphaFoldDB" id="A0A2S0K4I5"/>
<evidence type="ECO:0000313" key="4">
    <source>
        <dbReference type="EMBL" id="SUV15832.1"/>
    </source>
</evidence>
<sequence length="278" mass="31649">MWTQNMVETPRGNFEYFKMGKGEPLCITHQYTAFNSNGNIFAAPFTTHYTVYLINLRGCGNSSDSTVHDDFSFKNSVQDLEAIRSALGFAQWSFAGHSTGGMLGLNYALMHPNSLKKIIIGGLSASSHYMSHPDSIYCKSNPNNSRLLEILKLLKDPTKSLEERRALNKEWNLMSIYKKERYDKIMTRPNSGKVVNKRLDYFISTELKNFDLTESLKTIKLPTYIYCGKYDTQCPLVFSEEIASLIPNAYLTIFEESSHNPFVEEEGVFNSFVKTTTQ</sequence>
<dbReference type="Proteomes" id="UP000238825">
    <property type="component" value="Chromosome"/>
</dbReference>
<proteinExistence type="predicted"/>
<evidence type="ECO:0000256" key="1">
    <source>
        <dbReference type="ARBA" id="ARBA00022801"/>
    </source>
</evidence>
<keyword evidence="4" id="KW-0031">Aminopeptidase</keyword>
<dbReference type="GO" id="GO:0016020">
    <property type="term" value="C:membrane"/>
    <property type="evidence" value="ECO:0007669"/>
    <property type="project" value="TreeGrafter"/>
</dbReference>
<dbReference type="EC" id="3.4.11.5" evidence="4"/>
<evidence type="ECO:0000313" key="5">
    <source>
        <dbReference type="Proteomes" id="UP000238825"/>
    </source>
</evidence>
<dbReference type="InterPro" id="IPR029058">
    <property type="entry name" value="AB_hydrolase_fold"/>
</dbReference>
<evidence type="ECO:0000313" key="6">
    <source>
        <dbReference type="Proteomes" id="UP000255295"/>
    </source>
</evidence>
<dbReference type="PANTHER" id="PTHR43798">
    <property type="entry name" value="MONOACYLGLYCEROL LIPASE"/>
    <property type="match status" value="1"/>
</dbReference>
<dbReference type="Pfam" id="PF00561">
    <property type="entry name" value="Abhydrolase_1"/>
    <property type="match status" value="1"/>
</dbReference>
<dbReference type="Proteomes" id="UP000255295">
    <property type="component" value="Unassembled WGS sequence"/>
</dbReference>
<dbReference type="PANTHER" id="PTHR43798:SF31">
    <property type="entry name" value="AB HYDROLASE SUPERFAMILY PROTEIN YCLE"/>
    <property type="match status" value="1"/>
</dbReference>
<organism evidence="3 5">
    <name type="scientific">Lysinibacillus sphaericus</name>
    <name type="common">Bacillus sphaericus</name>
    <dbReference type="NCBI Taxonomy" id="1421"/>
    <lineage>
        <taxon>Bacteria</taxon>
        <taxon>Bacillati</taxon>
        <taxon>Bacillota</taxon>
        <taxon>Bacilli</taxon>
        <taxon>Bacillales</taxon>
        <taxon>Bacillaceae</taxon>
        <taxon>Lysinibacillus</taxon>
    </lineage>
</organism>
<evidence type="ECO:0000313" key="3">
    <source>
        <dbReference type="EMBL" id="AVK98219.1"/>
    </source>
</evidence>
<feature type="domain" description="AB hydrolase-1" evidence="2">
    <location>
        <begin position="24"/>
        <end position="265"/>
    </location>
</feature>
<name>A0A2S0K4I5_LYSSH</name>
<protein>
    <submittedName>
        <fullName evidence="4">Alpha/beta fold family hydrolase</fullName>
        <ecNumber evidence="4">3.4.11.5</ecNumber>
    </submittedName>
    <submittedName>
        <fullName evidence="3">Alpha/beta hydrolase</fullName>
    </submittedName>
</protein>
<reference evidence="3 5" key="1">
    <citation type="submission" date="2017-03" db="EMBL/GenBank/DDBJ databases">
        <title>The whole genome sequencing and assembly of Lysinibacillus sphaericus DSM 28T strain.</title>
        <authorList>
            <person name="Lee Y.-J."/>
            <person name="Yi H."/>
            <person name="Bahn Y.-S."/>
            <person name="Kim J.F."/>
            <person name="Lee D.-W."/>
        </authorList>
    </citation>
    <scope>NUCLEOTIDE SEQUENCE [LARGE SCALE GENOMIC DNA]</scope>
    <source>
        <strain evidence="3 5">DSM 28</strain>
    </source>
</reference>
<dbReference type="Gene3D" id="6.10.140.700">
    <property type="match status" value="1"/>
</dbReference>
<dbReference type="InterPro" id="IPR000073">
    <property type="entry name" value="AB_hydrolase_1"/>
</dbReference>
<gene>
    <name evidence="4" type="primary">pip_1</name>
    <name evidence="3" type="ORF">LS41612_18880</name>
    <name evidence="4" type="ORF">NCTC10338_00904</name>
</gene>
<dbReference type="EMBL" id="CP019980">
    <property type="protein sequence ID" value="AVK98219.1"/>
    <property type="molecule type" value="Genomic_DNA"/>
</dbReference>
<dbReference type="Gene3D" id="3.40.50.1820">
    <property type="entry name" value="alpha/beta hydrolase"/>
    <property type="match status" value="1"/>
</dbReference>
<dbReference type="EMBL" id="UFSZ01000001">
    <property type="protein sequence ID" value="SUV15832.1"/>
    <property type="molecule type" value="Genomic_DNA"/>
</dbReference>